<keyword evidence="2" id="KW-1185">Reference proteome</keyword>
<evidence type="ECO:0000313" key="1">
    <source>
        <dbReference type="EMBL" id="GBQ86085.1"/>
    </source>
</evidence>
<comment type="caution">
    <text evidence="1">The sequence shown here is derived from an EMBL/GenBank/DDBJ whole genome shotgun (WGS) entry which is preliminary data.</text>
</comment>
<reference evidence="1" key="1">
    <citation type="submission" date="2013-04" db="EMBL/GenBank/DDBJ databases">
        <title>The genome sequencing project of 58 acetic acid bacteria.</title>
        <authorList>
            <person name="Okamoto-Kainuma A."/>
            <person name="Ishikawa M."/>
            <person name="Umino S."/>
            <person name="Koizumi Y."/>
            <person name="Shiwa Y."/>
            <person name="Yoshikawa H."/>
            <person name="Matsutani M."/>
            <person name="Matsushita K."/>
        </authorList>
    </citation>
    <scope>NUCLEOTIDE SEQUENCE</scope>
    <source>
        <strain evidence="1">DSM 14337</strain>
    </source>
</reference>
<dbReference type="EMBL" id="BAPF01000057">
    <property type="protein sequence ID" value="GBQ86085.1"/>
    <property type="molecule type" value="Genomic_DNA"/>
</dbReference>
<proteinExistence type="predicted"/>
<evidence type="ECO:0000313" key="2">
    <source>
        <dbReference type="Proteomes" id="UP001065047"/>
    </source>
</evidence>
<name>A0ABQ0Q0D5_9PROT</name>
<protein>
    <submittedName>
        <fullName evidence="1">Uncharacterized protein</fullName>
    </submittedName>
</protein>
<organism evidence="1 2">
    <name type="scientific">Acetobacter malorum DSM 14337</name>
    <dbReference type="NCBI Taxonomy" id="1307910"/>
    <lineage>
        <taxon>Bacteria</taxon>
        <taxon>Pseudomonadati</taxon>
        <taxon>Pseudomonadota</taxon>
        <taxon>Alphaproteobacteria</taxon>
        <taxon>Acetobacterales</taxon>
        <taxon>Acetobacteraceae</taxon>
        <taxon>Acetobacter</taxon>
    </lineage>
</organism>
<dbReference type="Proteomes" id="UP001065047">
    <property type="component" value="Unassembled WGS sequence"/>
</dbReference>
<gene>
    <name evidence="1" type="ORF">AA14337_3237</name>
</gene>
<sequence length="255" mass="27739">MHERMARAADTFFRRGVSQFVTDMSGEIACAPNADEVALFAVSRIGMRDFTQIERATTAVRLSAQVSWMTKGYNASIECLEFFAIPFMAYKDAQPDIHELARCVNEGKLFPDTSRVLLTPNWCSMDEVMLMASSPSGVKGAFQSVCANSSFSTYPVILSSSVSDGEYPRAILGAVANVVAAPGVFPPSVLSRLYDGVGGDLSAKASSLSHWREYAAGEMGVRRVGLPMRVSDVRLFRDVAVASGEQEWGKRIIVN</sequence>
<accession>A0ABQ0Q0D5</accession>